<organism evidence="3 4">
    <name type="scientific">Lottia gigantea</name>
    <name type="common">Giant owl limpet</name>
    <dbReference type="NCBI Taxonomy" id="225164"/>
    <lineage>
        <taxon>Eukaryota</taxon>
        <taxon>Metazoa</taxon>
        <taxon>Spiralia</taxon>
        <taxon>Lophotrochozoa</taxon>
        <taxon>Mollusca</taxon>
        <taxon>Gastropoda</taxon>
        <taxon>Patellogastropoda</taxon>
        <taxon>Lottioidea</taxon>
        <taxon>Lottiidae</taxon>
        <taxon>Lottia</taxon>
    </lineage>
</organism>
<dbReference type="InterPro" id="IPR000595">
    <property type="entry name" value="cNMP-bd_dom"/>
</dbReference>
<evidence type="ECO:0000259" key="2">
    <source>
        <dbReference type="PROSITE" id="PS50042"/>
    </source>
</evidence>
<dbReference type="Gene3D" id="2.60.120.10">
    <property type="entry name" value="Jelly Rolls"/>
    <property type="match status" value="1"/>
</dbReference>
<dbReference type="SUPFAM" id="SSF51206">
    <property type="entry name" value="cAMP-binding domain-like"/>
    <property type="match status" value="2"/>
</dbReference>
<protein>
    <recommendedName>
        <fullName evidence="2">Cyclic nucleotide-binding domain-containing protein</fullName>
    </recommendedName>
</protein>
<dbReference type="KEGG" id="lgi:LOTGIDRAFT_237366"/>
<evidence type="ECO:0000256" key="1">
    <source>
        <dbReference type="SAM" id="MobiDB-lite"/>
    </source>
</evidence>
<feature type="domain" description="Cyclic nucleotide-binding" evidence="2">
    <location>
        <begin position="252"/>
        <end position="358"/>
    </location>
</feature>
<dbReference type="RefSeq" id="XP_009044887.1">
    <property type="nucleotide sequence ID" value="XM_009046639.1"/>
</dbReference>
<dbReference type="EMBL" id="KB199753">
    <property type="protein sequence ID" value="ESP04401.1"/>
    <property type="molecule type" value="Genomic_DNA"/>
</dbReference>
<name>V4BAB9_LOTGI</name>
<sequence length="698" mass="80577">MDTTDFLIPTSIPDMDTPRRGNSRVMRDRSISSRERSGVRKSRRKSSAFPKTEWEIMDIERDRMQTPKTSRRIAEKHAELEVEHNWLLKEEEDRIKEKLAQATIKLTICLPDNDPLDSINQRLEEIQSMVKPRAKIPDFLTDLSSEQLGKIMTVSVDDVEERREKRRKASKVIDMFRHAIQMILMINKTAIPKKRYHFQDASQPKNVEDDEIASASRSSLSNEVQMGLSSSPEHRTSKDLKRITWVLRATRAYKHLFPDELEKDLAQIVAYERYDDNRLIASQDKAPERFYFVLNGRIQKLREYQLSSGCVDKSMGFINKGMTSSTEQLIKQFPREYHLVAKGPVEVLILHREDFMRLKITTHGPPIEFLRTIELFSEFPCEKVVSRPDSIEFKYYGQNTIIAKDAFDTPWIHIVKSGHVKVVRVQYVVDVTNDSIFEGQTTEELGCGRAFSHASAMLGVIAKQRELKALKEDEGEEDDVRFFKYEIKPSKQSIHRKTPRTEIHKKTSQEKVKLPEISVQEIKEDSQSPLSSSRSLTLPPIVKATMSTPRVGDGFHAHGTFLTREKTEVDPLLSSRSRKKEQTHRRAYLQLDVLSQGDIFGLETLDSPQVNPVINEGPAVSLMSDGAEVIKINKRFFLQHAQYNTMLKVETLQREFLTTEEVKSILYDQETWTQYKHLLMQKLISNLSPRKSHVTTSC</sequence>
<dbReference type="Proteomes" id="UP000030746">
    <property type="component" value="Unassembled WGS sequence"/>
</dbReference>
<feature type="region of interest" description="Disordered" evidence="1">
    <location>
        <begin position="1"/>
        <end position="48"/>
    </location>
</feature>
<reference evidence="3 4" key="1">
    <citation type="journal article" date="2013" name="Nature">
        <title>Insights into bilaterian evolution from three spiralian genomes.</title>
        <authorList>
            <person name="Simakov O."/>
            <person name="Marletaz F."/>
            <person name="Cho S.J."/>
            <person name="Edsinger-Gonzales E."/>
            <person name="Havlak P."/>
            <person name="Hellsten U."/>
            <person name="Kuo D.H."/>
            <person name="Larsson T."/>
            <person name="Lv J."/>
            <person name="Arendt D."/>
            <person name="Savage R."/>
            <person name="Osoegawa K."/>
            <person name="de Jong P."/>
            <person name="Grimwood J."/>
            <person name="Chapman J.A."/>
            <person name="Shapiro H."/>
            <person name="Aerts A."/>
            <person name="Otillar R.P."/>
            <person name="Terry A.Y."/>
            <person name="Boore J.L."/>
            <person name="Grigoriev I.V."/>
            <person name="Lindberg D.R."/>
            <person name="Seaver E.C."/>
            <person name="Weisblat D.A."/>
            <person name="Putnam N.H."/>
            <person name="Rokhsar D.S."/>
        </authorList>
    </citation>
    <scope>NUCLEOTIDE SEQUENCE [LARGE SCALE GENOMIC DNA]</scope>
</reference>
<evidence type="ECO:0000313" key="4">
    <source>
        <dbReference type="Proteomes" id="UP000030746"/>
    </source>
</evidence>
<dbReference type="PANTHER" id="PTHR23011:SF12">
    <property type="entry name" value="CYCLIC NUCLEOTIDE-BINDING DOMAIN-CONTAINING PROTEIN"/>
    <property type="match status" value="1"/>
</dbReference>
<feature type="compositionally biased region" description="Basic and acidic residues" evidence="1">
    <location>
        <begin position="25"/>
        <end position="38"/>
    </location>
</feature>
<gene>
    <name evidence="3" type="ORF">LOTGIDRAFT_237366</name>
</gene>
<evidence type="ECO:0000313" key="3">
    <source>
        <dbReference type="EMBL" id="ESP04401.1"/>
    </source>
</evidence>
<dbReference type="OrthoDB" id="166212at2759"/>
<dbReference type="AlphaFoldDB" id="V4BAB9"/>
<dbReference type="CTD" id="20250441"/>
<dbReference type="PROSITE" id="PS50042">
    <property type="entry name" value="CNMP_BINDING_3"/>
    <property type="match status" value="1"/>
</dbReference>
<dbReference type="OMA" id="DDNRHIA"/>
<dbReference type="STRING" id="225164.V4BAB9"/>
<dbReference type="GeneID" id="20250441"/>
<accession>V4BAB9</accession>
<dbReference type="CDD" id="cd00038">
    <property type="entry name" value="CAP_ED"/>
    <property type="match status" value="1"/>
</dbReference>
<dbReference type="HOGENOM" id="CLU_394993_0_0_1"/>
<dbReference type="InterPro" id="IPR014710">
    <property type="entry name" value="RmlC-like_jellyroll"/>
</dbReference>
<dbReference type="PANTHER" id="PTHR23011">
    <property type="entry name" value="CYCLIC NUCLEOTIDE-BINDING DOMAIN CONTAINING PROTEIN"/>
    <property type="match status" value="1"/>
</dbReference>
<dbReference type="InterPro" id="IPR018490">
    <property type="entry name" value="cNMP-bd_dom_sf"/>
</dbReference>
<keyword evidence="4" id="KW-1185">Reference proteome</keyword>
<proteinExistence type="predicted"/>